<evidence type="ECO:0000313" key="9">
    <source>
        <dbReference type="Proteomes" id="UP000803844"/>
    </source>
</evidence>
<gene>
    <name evidence="8" type="ORF">M406DRAFT_354579</name>
</gene>
<feature type="transmembrane region" description="Helical" evidence="6">
    <location>
        <begin position="77"/>
        <end position="100"/>
    </location>
</feature>
<reference evidence="8" key="1">
    <citation type="journal article" date="2020" name="Phytopathology">
        <title>Genome sequence of the chestnut blight fungus Cryphonectria parasitica EP155: A fundamental resource for an archetypical invasive plant pathogen.</title>
        <authorList>
            <person name="Crouch J.A."/>
            <person name="Dawe A."/>
            <person name="Aerts A."/>
            <person name="Barry K."/>
            <person name="Churchill A.C.L."/>
            <person name="Grimwood J."/>
            <person name="Hillman B."/>
            <person name="Milgroom M.G."/>
            <person name="Pangilinan J."/>
            <person name="Smith M."/>
            <person name="Salamov A."/>
            <person name="Schmutz J."/>
            <person name="Yadav J."/>
            <person name="Grigoriev I.V."/>
            <person name="Nuss D."/>
        </authorList>
    </citation>
    <scope>NUCLEOTIDE SEQUENCE</scope>
    <source>
        <strain evidence="8">EP155</strain>
    </source>
</reference>
<evidence type="ECO:0000256" key="6">
    <source>
        <dbReference type="SAM" id="Phobius"/>
    </source>
</evidence>
<evidence type="ECO:0000256" key="4">
    <source>
        <dbReference type="ARBA" id="ARBA00023136"/>
    </source>
</evidence>
<comment type="caution">
    <text evidence="8">The sequence shown here is derived from an EMBL/GenBank/DDBJ whole genome shotgun (WGS) entry which is preliminary data.</text>
</comment>
<dbReference type="InterPro" id="IPR008253">
    <property type="entry name" value="Marvel"/>
</dbReference>
<dbReference type="AlphaFoldDB" id="A0A9P5CVP5"/>
<evidence type="ECO:0000259" key="7">
    <source>
        <dbReference type="Pfam" id="PF01284"/>
    </source>
</evidence>
<dbReference type="EMBL" id="MU032344">
    <property type="protein sequence ID" value="KAF3770825.1"/>
    <property type="molecule type" value="Genomic_DNA"/>
</dbReference>
<dbReference type="PANTHER" id="PTHR37451">
    <property type="entry name" value="MARVEL DOMAIN"/>
    <property type="match status" value="1"/>
</dbReference>
<name>A0A9P5CVP5_CRYP1</name>
<dbReference type="Pfam" id="PF01284">
    <property type="entry name" value="MARVEL"/>
    <property type="match status" value="1"/>
</dbReference>
<dbReference type="GeneID" id="63840086"/>
<dbReference type="PANTHER" id="PTHR37451:SF3">
    <property type="entry name" value="MARVEL DOMAIN-CONTAINING PROTEIN"/>
    <property type="match status" value="1"/>
</dbReference>
<dbReference type="Proteomes" id="UP000803844">
    <property type="component" value="Unassembled WGS sequence"/>
</dbReference>
<protein>
    <recommendedName>
        <fullName evidence="7">MARVEL domain-containing protein</fullName>
    </recommendedName>
</protein>
<keyword evidence="9" id="KW-1185">Reference proteome</keyword>
<evidence type="ECO:0000256" key="2">
    <source>
        <dbReference type="ARBA" id="ARBA00022692"/>
    </source>
</evidence>
<dbReference type="OrthoDB" id="5284712at2759"/>
<proteinExistence type="predicted"/>
<keyword evidence="2 6" id="KW-0812">Transmembrane</keyword>
<evidence type="ECO:0000256" key="3">
    <source>
        <dbReference type="ARBA" id="ARBA00022989"/>
    </source>
</evidence>
<keyword evidence="3 6" id="KW-1133">Transmembrane helix</keyword>
<dbReference type="RefSeq" id="XP_040781786.1">
    <property type="nucleotide sequence ID" value="XM_040922957.1"/>
</dbReference>
<feature type="transmembrane region" description="Helical" evidence="6">
    <location>
        <begin position="46"/>
        <end position="65"/>
    </location>
</feature>
<feature type="domain" description="MARVEL" evidence="7">
    <location>
        <begin position="11"/>
        <end position="133"/>
    </location>
</feature>
<feature type="transmembrane region" description="Helical" evidence="6">
    <location>
        <begin position="12"/>
        <end position="34"/>
    </location>
</feature>
<accession>A0A9P5CVP5</accession>
<comment type="subcellular location">
    <subcellularLocation>
        <location evidence="1">Membrane</location>
        <topology evidence="1">Multi-pass membrane protein</topology>
    </subcellularLocation>
</comment>
<keyword evidence="4 6" id="KW-0472">Membrane</keyword>
<sequence>MVEFNKDKIPTYKLIVHIAQIVLSVTIWCLEIVVFKGGDVNGQMGWTFGVCFLSVPAWIYLIMAPRYPRASNIAQPNALLTVDALMTIIWLSAFATQAAYNTADDCGSACGVSKAIVGLGVFETLFWGLSTFISFATLQYYNTNGVLPGYDSLHRGRTHTMNDIDPDKAAFSTAPVDEEAYAPLGGGLHDHDDSMEPEFNAGPYGGGSSMHNDPDSFGTSHHQDTSYGGAGMGARYDEPVGAYESHGANTAYESHGSVGPGGAALYSPPQVHDEDYDSPAQFPAGNYDNIGFRQV</sequence>
<evidence type="ECO:0000256" key="1">
    <source>
        <dbReference type="ARBA" id="ARBA00004141"/>
    </source>
</evidence>
<evidence type="ECO:0000256" key="5">
    <source>
        <dbReference type="SAM" id="MobiDB-lite"/>
    </source>
</evidence>
<dbReference type="GO" id="GO:0016020">
    <property type="term" value="C:membrane"/>
    <property type="evidence" value="ECO:0007669"/>
    <property type="project" value="UniProtKB-SubCell"/>
</dbReference>
<feature type="region of interest" description="Disordered" evidence="5">
    <location>
        <begin position="194"/>
        <end position="233"/>
    </location>
</feature>
<feature type="region of interest" description="Disordered" evidence="5">
    <location>
        <begin position="251"/>
        <end position="288"/>
    </location>
</feature>
<organism evidence="8 9">
    <name type="scientific">Cryphonectria parasitica (strain ATCC 38755 / EP155)</name>
    <dbReference type="NCBI Taxonomy" id="660469"/>
    <lineage>
        <taxon>Eukaryota</taxon>
        <taxon>Fungi</taxon>
        <taxon>Dikarya</taxon>
        <taxon>Ascomycota</taxon>
        <taxon>Pezizomycotina</taxon>
        <taxon>Sordariomycetes</taxon>
        <taxon>Sordariomycetidae</taxon>
        <taxon>Diaporthales</taxon>
        <taxon>Cryphonectriaceae</taxon>
        <taxon>Cryphonectria-Endothia species complex</taxon>
        <taxon>Cryphonectria</taxon>
    </lineage>
</organism>
<evidence type="ECO:0000313" key="8">
    <source>
        <dbReference type="EMBL" id="KAF3770825.1"/>
    </source>
</evidence>